<name>B4MVW1_DROWI</name>
<sequence length="158" mass="17809">MLRHGPIKRSDVTRRLCGVGLGIGKSPQPAPPPLPPLPHSNRSIVRLVKVLPVHMQDTIERLSFLSQLGVDRDMADQLVKISFSSREVDQQMRNIMQKTMFNDRGLKVEQKMAVLNEVLYLLEPMNKYKPLPISNSDDTDNGLPKELIKSENADILCV</sequence>
<evidence type="ECO:0000313" key="1">
    <source>
        <dbReference type="EMBL" id="EDW75831.1"/>
    </source>
</evidence>
<reference evidence="1 2" key="1">
    <citation type="journal article" date="2007" name="Nature">
        <title>Evolution of genes and genomes on the Drosophila phylogeny.</title>
        <authorList>
            <consortium name="Drosophila 12 Genomes Consortium"/>
            <person name="Clark A.G."/>
            <person name="Eisen M.B."/>
            <person name="Smith D.R."/>
            <person name="Bergman C.M."/>
            <person name="Oliver B."/>
            <person name="Markow T.A."/>
            <person name="Kaufman T.C."/>
            <person name="Kellis M."/>
            <person name="Gelbart W."/>
            <person name="Iyer V.N."/>
            <person name="Pollard D.A."/>
            <person name="Sackton T.B."/>
            <person name="Larracuente A.M."/>
            <person name="Singh N.D."/>
            <person name="Abad J.P."/>
            <person name="Abt D.N."/>
            <person name="Adryan B."/>
            <person name="Aguade M."/>
            <person name="Akashi H."/>
            <person name="Anderson W.W."/>
            <person name="Aquadro C.F."/>
            <person name="Ardell D.H."/>
            <person name="Arguello R."/>
            <person name="Artieri C.G."/>
            <person name="Barbash D.A."/>
            <person name="Barker D."/>
            <person name="Barsanti P."/>
            <person name="Batterham P."/>
            <person name="Batzoglou S."/>
            <person name="Begun D."/>
            <person name="Bhutkar A."/>
            <person name="Blanco E."/>
            <person name="Bosak S.A."/>
            <person name="Bradley R.K."/>
            <person name="Brand A.D."/>
            <person name="Brent M.R."/>
            <person name="Brooks A.N."/>
            <person name="Brown R.H."/>
            <person name="Butlin R.K."/>
            <person name="Caggese C."/>
            <person name="Calvi B.R."/>
            <person name="Bernardo de Carvalho A."/>
            <person name="Caspi A."/>
            <person name="Castrezana S."/>
            <person name="Celniker S.E."/>
            <person name="Chang J.L."/>
            <person name="Chapple C."/>
            <person name="Chatterji S."/>
            <person name="Chinwalla A."/>
            <person name="Civetta A."/>
            <person name="Clifton S.W."/>
            <person name="Comeron J.M."/>
            <person name="Costello J.C."/>
            <person name="Coyne J.A."/>
            <person name="Daub J."/>
            <person name="David R.G."/>
            <person name="Delcher A.L."/>
            <person name="Delehaunty K."/>
            <person name="Do C.B."/>
            <person name="Ebling H."/>
            <person name="Edwards K."/>
            <person name="Eickbush T."/>
            <person name="Evans J.D."/>
            <person name="Filipski A."/>
            <person name="Findeiss S."/>
            <person name="Freyhult E."/>
            <person name="Fulton L."/>
            <person name="Fulton R."/>
            <person name="Garcia A.C."/>
            <person name="Gardiner A."/>
            <person name="Garfield D.A."/>
            <person name="Garvin B.E."/>
            <person name="Gibson G."/>
            <person name="Gilbert D."/>
            <person name="Gnerre S."/>
            <person name="Godfrey J."/>
            <person name="Good R."/>
            <person name="Gotea V."/>
            <person name="Gravely B."/>
            <person name="Greenberg A.J."/>
            <person name="Griffiths-Jones S."/>
            <person name="Gross S."/>
            <person name="Guigo R."/>
            <person name="Gustafson E.A."/>
            <person name="Haerty W."/>
            <person name="Hahn M.W."/>
            <person name="Halligan D.L."/>
            <person name="Halpern A.L."/>
            <person name="Halter G.M."/>
            <person name="Han M.V."/>
            <person name="Heger A."/>
            <person name="Hillier L."/>
            <person name="Hinrichs A.S."/>
            <person name="Holmes I."/>
            <person name="Hoskins R.A."/>
            <person name="Hubisz M.J."/>
            <person name="Hultmark D."/>
            <person name="Huntley M.A."/>
            <person name="Jaffe D.B."/>
            <person name="Jagadeeshan S."/>
            <person name="Jeck W.R."/>
            <person name="Johnson J."/>
            <person name="Jones C.D."/>
            <person name="Jordan W.C."/>
            <person name="Karpen G.H."/>
            <person name="Kataoka E."/>
            <person name="Keightley P.D."/>
            <person name="Kheradpour P."/>
            <person name="Kirkness E.F."/>
            <person name="Koerich L.B."/>
            <person name="Kristiansen K."/>
            <person name="Kudrna D."/>
            <person name="Kulathinal R.J."/>
            <person name="Kumar S."/>
            <person name="Kwok R."/>
            <person name="Lander E."/>
            <person name="Langley C.H."/>
            <person name="Lapoint R."/>
            <person name="Lazzaro B.P."/>
            <person name="Lee S.J."/>
            <person name="Levesque L."/>
            <person name="Li R."/>
            <person name="Lin C.F."/>
            <person name="Lin M.F."/>
            <person name="Lindblad-Toh K."/>
            <person name="Llopart A."/>
            <person name="Long M."/>
            <person name="Low L."/>
            <person name="Lozovsky E."/>
            <person name="Lu J."/>
            <person name="Luo M."/>
            <person name="Machado C.A."/>
            <person name="Makalowski W."/>
            <person name="Marzo M."/>
            <person name="Matsuda M."/>
            <person name="Matzkin L."/>
            <person name="McAllister B."/>
            <person name="McBride C.S."/>
            <person name="McKernan B."/>
            <person name="McKernan K."/>
            <person name="Mendez-Lago M."/>
            <person name="Minx P."/>
            <person name="Mollenhauer M.U."/>
            <person name="Montooth K."/>
            <person name="Mount S.M."/>
            <person name="Mu X."/>
            <person name="Myers E."/>
            <person name="Negre B."/>
            <person name="Newfeld S."/>
            <person name="Nielsen R."/>
            <person name="Noor M.A."/>
            <person name="O'Grady P."/>
            <person name="Pachter L."/>
            <person name="Papaceit M."/>
            <person name="Parisi M.J."/>
            <person name="Parisi M."/>
            <person name="Parts L."/>
            <person name="Pedersen J.S."/>
            <person name="Pesole G."/>
            <person name="Phillippy A.M."/>
            <person name="Ponting C.P."/>
            <person name="Pop M."/>
            <person name="Porcelli D."/>
            <person name="Powell J.R."/>
            <person name="Prohaska S."/>
            <person name="Pruitt K."/>
            <person name="Puig M."/>
            <person name="Quesneville H."/>
            <person name="Ram K.R."/>
            <person name="Rand D."/>
            <person name="Rasmussen M.D."/>
            <person name="Reed L.K."/>
            <person name="Reenan R."/>
            <person name="Reily A."/>
            <person name="Remington K.A."/>
            <person name="Rieger T.T."/>
            <person name="Ritchie M.G."/>
            <person name="Robin C."/>
            <person name="Rogers Y.H."/>
            <person name="Rohde C."/>
            <person name="Rozas J."/>
            <person name="Rubenfield M.J."/>
            <person name="Ruiz A."/>
            <person name="Russo S."/>
            <person name="Salzberg S.L."/>
            <person name="Sanchez-Gracia A."/>
            <person name="Saranga D.J."/>
            <person name="Sato H."/>
            <person name="Schaeffer S.W."/>
            <person name="Schatz M.C."/>
            <person name="Schlenke T."/>
            <person name="Schwartz R."/>
            <person name="Segarra C."/>
            <person name="Singh R.S."/>
            <person name="Sirot L."/>
            <person name="Sirota M."/>
            <person name="Sisneros N.B."/>
            <person name="Smith C.D."/>
            <person name="Smith T.F."/>
            <person name="Spieth J."/>
            <person name="Stage D.E."/>
            <person name="Stark A."/>
            <person name="Stephan W."/>
            <person name="Strausberg R.L."/>
            <person name="Strempel S."/>
            <person name="Sturgill D."/>
            <person name="Sutton G."/>
            <person name="Sutton G.G."/>
            <person name="Tao W."/>
            <person name="Teichmann S."/>
            <person name="Tobari Y.N."/>
            <person name="Tomimura Y."/>
            <person name="Tsolas J.M."/>
            <person name="Valente V.L."/>
            <person name="Venter E."/>
            <person name="Venter J.C."/>
            <person name="Vicario S."/>
            <person name="Vieira F.G."/>
            <person name="Vilella A.J."/>
            <person name="Villasante A."/>
            <person name="Walenz B."/>
            <person name="Wang J."/>
            <person name="Wasserman M."/>
            <person name="Watts T."/>
            <person name="Wilson D."/>
            <person name="Wilson R.K."/>
            <person name="Wing R.A."/>
            <person name="Wolfner M.F."/>
            <person name="Wong A."/>
            <person name="Wong G.K."/>
            <person name="Wu C.I."/>
            <person name="Wu G."/>
            <person name="Yamamoto D."/>
            <person name="Yang H.P."/>
            <person name="Yang S.P."/>
            <person name="Yorke J.A."/>
            <person name="Yoshida K."/>
            <person name="Zdobnov E."/>
            <person name="Zhang P."/>
            <person name="Zhang Y."/>
            <person name="Zimin A.V."/>
            <person name="Baldwin J."/>
            <person name="Abdouelleil A."/>
            <person name="Abdulkadir J."/>
            <person name="Abebe A."/>
            <person name="Abera B."/>
            <person name="Abreu J."/>
            <person name="Acer S.C."/>
            <person name="Aftuck L."/>
            <person name="Alexander A."/>
            <person name="An P."/>
            <person name="Anderson E."/>
            <person name="Anderson S."/>
            <person name="Arachi H."/>
            <person name="Azer M."/>
            <person name="Bachantsang P."/>
            <person name="Barry A."/>
            <person name="Bayul T."/>
            <person name="Berlin A."/>
            <person name="Bessette D."/>
            <person name="Bloom T."/>
            <person name="Blye J."/>
            <person name="Boguslavskiy L."/>
            <person name="Bonnet C."/>
            <person name="Boukhgalter B."/>
            <person name="Bourzgui I."/>
            <person name="Brown A."/>
            <person name="Cahill P."/>
            <person name="Channer S."/>
            <person name="Cheshatsang Y."/>
            <person name="Chuda L."/>
            <person name="Citroen M."/>
            <person name="Collymore A."/>
            <person name="Cooke P."/>
            <person name="Costello M."/>
            <person name="D'Aco K."/>
            <person name="Daza R."/>
            <person name="De Haan G."/>
            <person name="DeGray S."/>
            <person name="DeMaso C."/>
            <person name="Dhargay N."/>
            <person name="Dooley K."/>
            <person name="Dooley E."/>
            <person name="Doricent M."/>
            <person name="Dorje P."/>
            <person name="Dorjee K."/>
            <person name="Dupes A."/>
            <person name="Elong R."/>
            <person name="Falk J."/>
            <person name="Farina A."/>
            <person name="Faro S."/>
            <person name="Ferguson D."/>
            <person name="Fisher S."/>
            <person name="Foley C.D."/>
            <person name="Franke A."/>
            <person name="Friedrich D."/>
            <person name="Gadbois L."/>
            <person name="Gearin G."/>
            <person name="Gearin C.R."/>
            <person name="Giannoukos G."/>
            <person name="Goode T."/>
            <person name="Graham J."/>
            <person name="Grandbois E."/>
            <person name="Grewal S."/>
            <person name="Gyaltsen K."/>
            <person name="Hafez N."/>
            <person name="Hagos B."/>
            <person name="Hall J."/>
            <person name="Henson C."/>
            <person name="Hollinger A."/>
            <person name="Honan T."/>
            <person name="Huard M.D."/>
            <person name="Hughes L."/>
            <person name="Hurhula B."/>
            <person name="Husby M.E."/>
            <person name="Kamat A."/>
            <person name="Kanga B."/>
            <person name="Kashin S."/>
            <person name="Khazanovich D."/>
            <person name="Kisner P."/>
            <person name="Lance K."/>
            <person name="Lara M."/>
            <person name="Lee W."/>
            <person name="Lennon N."/>
            <person name="Letendre F."/>
            <person name="LeVine R."/>
            <person name="Lipovsky A."/>
            <person name="Liu X."/>
            <person name="Liu J."/>
            <person name="Liu S."/>
            <person name="Lokyitsang T."/>
            <person name="Lokyitsang Y."/>
            <person name="Lubonja R."/>
            <person name="Lui A."/>
            <person name="MacDonald P."/>
            <person name="Magnisalis V."/>
            <person name="Maru K."/>
            <person name="Matthews C."/>
            <person name="McCusker W."/>
            <person name="McDonough S."/>
            <person name="Mehta T."/>
            <person name="Meldrim J."/>
            <person name="Meneus L."/>
            <person name="Mihai O."/>
            <person name="Mihalev A."/>
            <person name="Mihova T."/>
            <person name="Mittelman R."/>
            <person name="Mlenga V."/>
            <person name="Montmayeur A."/>
            <person name="Mulrain L."/>
            <person name="Navidi A."/>
            <person name="Naylor J."/>
            <person name="Negash T."/>
            <person name="Nguyen T."/>
            <person name="Nguyen N."/>
            <person name="Nicol R."/>
            <person name="Norbu C."/>
            <person name="Norbu N."/>
            <person name="Novod N."/>
            <person name="O'Neill B."/>
            <person name="Osman S."/>
            <person name="Markiewicz E."/>
            <person name="Oyono O.L."/>
            <person name="Patti C."/>
            <person name="Phunkhang P."/>
            <person name="Pierre F."/>
            <person name="Priest M."/>
            <person name="Raghuraman S."/>
            <person name="Rege F."/>
            <person name="Reyes R."/>
            <person name="Rise C."/>
            <person name="Rogov P."/>
            <person name="Ross K."/>
            <person name="Ryan E."/>
            <person name="Settipalli S."/>
            <person name="Shea T."/>
            <person name="Sherpa N."/>
            <person name="Shi L."/>
            <person name="Shih D."/>
            <person name="Sparrow T."/>
            <person name="Spaulding J."/>
            <person name="Stalker J."/>
            <person name="Stange-Thomann N."/>
            <person name="Stavropoulos S."/>
            <person name="Stone C."/>
            <person name="Strader C."/>
            <person name="Tesfaye S."/>
            <person name="Thomson T."/>
            <person name="Thoulutsang Y."/>
            <person name="Thoulutsang D."/>
            <person name="Topham K."/>
            <person name="Topping I."/>
            <person name="Tsamla T."/>
            <person name="Vassiliev H."/>
            <person name="Vo A."/>
            <person name="Wangchuk T."/>
            <person name="Wangdi T."/>
            <person name="Weiand M."/>
            <person name="Wilkinson J."/>
            <person name="Wilson A."/>
            <person name="Yadav S."/>
            <person name="Young G."/>
            <person name="Yu Q."/>
            <person name="Zembek L."/>
            <person name="Zhong D."/>
            <person name="Zimmer A."/>
            <person name="Zwirko Z."/>
            <person name="Jaffe D.B."/>
            <person name="Alvarez P."/>
            <person name="Brockman W."/>
            <person name="Butler J."/>
            <person name="Chin C."/>
            <person name="Gnerre S."/>
            <person name="Grabherr M."/>
            <person name="Kleber M."/>
            <person name="Mauceli E."/>
            <person name="MacCallum I."/>
        </authorList>
    </citation>
    <scope>NUCLEOTIDE SEQUENCE [LARGE SCALE GENOMIC DNA]</scope>
    <source>
        <strain evidence="2">Tucson 14030-0811.24</strain>
    </source>
</reference>
<accession>B4MVW1</accession>
<dbReference type="InParanoid" id="B4MVW1"/>
<proteinExistence type="predicted"/>
<dbReference type="AlphaFoldDB" id="B4MVW1"/>
<organism evidence="1 2">
    <name type="scientific">Drosophila willistoni</name>
    <name type="common">Fruit fly</name>
    <dbReference type="NCBI Taxonomy" id="7260"/>
    <lineage>
        <taxon>Eukaryota</taxon>
        <taxon>Metazoa</taxon>
        <taxon>Ecdysozoa</taxon>
        <taxon>Arthropoda</taxon>
        <taxon>Hexapoda</taxon>
        <taxon>Insecta</taxon>
        <taxon>Pterygota</taxon>
        <taxon>Neoptera</taxon>
        <taxon>Endopterygota</taxon>
        <taxon>Diptera</taxon>
        <taxon>Brachycera</taxon>
        <taxon>Muscomorpha</taxon>
        <taxon>Ephydroidea</taxon>
        <taxon>Drosophilidae</taxon>
        <taxon>Drosophila</taxon>
        <taxon>Sophophora</taxon>
    </lineage>
</organism>
<protein>
    <submittedName>
        <fullName evidence="1">Uncharacterized protein</fullName>
    </submittedName>
</protein>
<dbReference type="KEGG" id="dwi:6642071"/>
<dbReference type="Proteomes" id="UP000007798">
    <property type="component" value="Unassembled WGS sequence"/>
</dbReference>
<dbReference type="EMBL" id="CH963857">
    <property type="protein sequence ID" value="EDW75831.1"/>
    <property type="molecule type" value="Genomic_DNA"/>
</dbReference>
<keyword evidence="2" id="KW-1185">Reference proteome</keyword>
<dbReference type="HOGENOM" id="CLU_1671187_0_0_1"/>
<evidence type="ECO:0000313" key="2">
    <source>
        <dbReference type="Proteomes" id="UP000007798"/>
    </source>
</evidence>
<gene>
    <name evidence="1" type="primary">Dwil\GK14986</name>
    <name evidence="1" type="ORF">Dwil_GK14986</name>
</gene>